<reference evidence="2" key="1">
    <citation type="submission" date="2023-04" db="EMBL/GenBank/DDBJ databases">
        <authorList>
            <person name="Vijverberg K."/>
            <person name="Xiong W."/>
            <person name="Schranz E."/>
        </authorList>
    </citation>
    <scope>NUCLEOTIDE SEQUENCE</scope>
</reference>
<dbReference type="EMBL" id="OX465081">
    <property type="protein sequence ID" value="CAI9283916.1"/>
    <property type="molecule type" value="Genomic_DNA"/>
</dbReference>
<keyword evidence="1" id="KW-0175">Coiled coil</keyword>
<proteinExistence type="predicted"/>
<accession>A0AA36E5L4</accession>
<gene>
    <name evidence="2" type="ORF">LSALG_LOCUS23484</name>
</gene>
<keyword evidence="3" id="KW-1185">Reference proteome</keyword>
<dbReference type="Proteomes" id="UP001177003">
    <property type="component" value="Chromosome 5"/>
</dbReference>
<feature type="coiled-coil region" evidence="1">
    <location>
        <begin position="4"/>
        <end position="31"/>
    </location>
</feature>
<evidence type="ECO:0000256" key="1">
    <source>
        <dbReference type="SAM" id="Coils"/>
    </source>
</evidence>
<dbReference type="AlphaFoldDB" id="A0AA36E5L4"/>
<protein>
    <submittedName>
        <fullName evidence="2">Uncharacterized protein</fullName>
    </submittedName>
</protein>
<sequence length="114" mass="12997">MDDLTLKEEKCKVLEMKLQFANKQVDDFLAEKTVTRSCIFNVTGLLYDIIETRDPMIFIIVKKHLVDKLRSVFAMLHHLEGVSQPLFVPKKGKEGSSQDQMNVPSKVPVIPLVI</sequence>
<evidence type="ECO:0000313" key="3">
    <source>
        <dbReference type="Proteomes" id="UP001177003"/>
    </source>
</evidence>
<evidence type="ECO:0000313" key="2">
    <source>
        <dbReference type="EMBL" id="CAI9283916.1"/>
    </source>
</evidence>
<name>A0AA36E5L4_LACSI</name>
<organism evidence="2 3">
    <name type="scientific">Lactuca saligna</name>
    <name type="common">Willowleaf lettuce</name>
    <dbReference type="NCBI Taxonomy" id="75948"/>
    <lineage>
        <taxon>Eukaryota</taxon>
        <taxon>Viridiplantae</taxon>
        <taxon>Streptophyta</taxon>
        <taxon>Embryophyta</taxon>
        <taxon>Tracheophyta</taxon>
        <taxon>Spermatophyta</taxon>
        <taxon>Magnoliopsida</taxon>
        <taxon>eudicotyledons</taxon>
        <taxon>Gunneridae</taxon>
        <taxon>Pentapetalae</taxon>
        <taxon>asterids</taxon>
        <taxon>campanulids</taxon>
        <taxon>Asterales</taxon>
        <taxon>Asteraceae</taxon>
        <taxon>Cichorioideae</taxon>
        <taxon>Cichorieae</taxon>
        <taxon>Lactucinae</taxon>
        <taxon>Lactuca</taxon>
    </lineage>
</organism>